<dbReference type="PANTHER" id="PTHR45436:SF14">
    <property type="entry name" value="SENSOR PROTEIN QSEC"/>
    <property type="match status" value="1"/>
</dbReference>
<name>A0A011VQG3_9HYPH</name>
<keyword evidence="8 15" id="KW-0418">Kinase</keyword>
<dbReference type="InterPro" id="IPR005467">
    <property type="entry name" value="His_kinase_dom"/>
</dbReference>
<evidence type="ECO:0000256" key="10">
    <source>
        <dbReference type="ARBA" id="ARBA00022989"/>
    </source>
</evidence>
<feature type="domain" description="HAMP" evidence="14">
    <location>
        <begin position="174"/>
        <end position="226"/>
    </location>
</feature>
<keyword evidence="10 12" id="KW-1133">Transmembrane helix</keyword>
<dbReference type="AlphaFoldDB" id="A0A011VQG3"/>
<dbReference type="SMART" id="SM00387">
    <property type="entry name" value="HATPase_c"/>
    <property type="match status" value="1"/>
</dbReference>
<dbReference type="SUPFAM" id="SSF55874">
    <property type="entry name" value="ATPase domain of HSP90 chaperone/DNA topoisomerase II/histidine kinase"/>
    <property type="match status" value="1"/>
</dbReference>
<dbReference type="InterPro" id="IPR036097">
    <property type="entry name" value="HisK_dim/P_sf"/>
</dbReference>
<feature type="transmembrane region" description="Helical" evidence="12">
    <location>
        <begin position="154"/>
        <end position="173"/>
    </location>
</feature>
<gene>
    <name evidence="15" type="ORF">BG36_01975</name>
</gene>
<dbReference type="PROSITE" id="PS50109">
    <property type="entry name" value="HIS_KIN"/>
    <property type="match status" value="1"/>
</dbReference>
<evidence type="ECO:0000256" key="1">
    <source>
        <dbReference type="ARBA" id="ARBA00000085"/>
    </source>
</evidence>
<keyword evidence="4" id="KW-0597">Phosphoprotein</keyword>
<accession>A0A011VQG3</accession>
<proteinExistence type="predicted"/>
<evidence type="ECO:0000313" key="15">
    <source>
        <dbReference type="EMBL" id="EXL10620.1"/>
    </source>
</evidence>
<dbReference type="Pfam" id="PF00672">
    <property type="entry name" value="HAMP"/>
    <property type="match status" value="1"/>
</dbReference>
<dbReference type="eggNOG" id="COG0642">
    <property type="taxonomic scope" value="Bacteria"/>
</dbReference>
<dbReference type="EMBL" id="JENY01000001">
    <property type="protein sequence ID" value="EXL10620.1"/>
    <property type="molecule type" value="Genomic_DNA"/>
</dbReference>
<dbReference type="InterPro" id="IPR003594">
    <property type="entry name" value="HATPase_dom"/>
</dbReference>
<evidence type="ECO:0000256" key="7">
    <source>
        <dbReference type="ARBA" id="ARBA00022741"/>
    </source>
</evidence>
<comment type="catalytic activity">
    <reaction evidence="1">
        <text>ATP + protein L-histidine = ADP + protein N-phospho-L-histidine.</text>
        <dbReference type="EC" id="2.7.13.3"/>
    </reaction>
</comment>
<dbReference type="STRING" id="69279.BG36_01975"/>
<evidence type="ECO:0000256" key="12">
    <source>
        <dbReference type="SAM" id="Phobius"/>
    </source>
</evidence>
<dbReference type="CDD" id="cd00082">
    <property type="entry name" value="HisKA"/>
    <property type="match status" value="1"/>
</dbReference>
<dbReference type="CDD" id="cd00075">
    <property type="entry name" value="HATPase"/>
    <property type="match status" value="1"/>
</dbReference>
<dbReference type="PROSITE" id="PS50885">
    <property type="entry name" value="HAMP"/>
    <property type="match status" value="1"/>
</dbReference>
<feature type="transmembrane region" description="Helical" evidence="12">
    <location>
        <begin position="12"/>
        <end position="32"/>
    </location>
</feature>
<dbReference type="SUPFAM" id="SSF47384">
    <property type="entry name" value="Homodimeric domain of signal transducing histidine kinase"/>
    <property type="match status" value="1"/>
</dbReference>
<dbReference type="Proteomes" id="UP000019849">
    <property type="component" value="Unassembled WGS sequence"/>
</dbReference>
<organism evidence="15 16">
    <name type="scientific">Aquamicrobium defluvii</name>
    <dbReference type="NCBI Taxonomy" id="69279"/>
    <lineage>
        <taxon>Bacteria</taxon>
        <taxon>Pseudomonadati</taxon>
        <taxon>Pseudomonadota</taxon>
        <taxon>Alphaproteobacteria</taxon>
        <taxon>Hyphomicrobiales</taxon>
        <taxon>Phyllobacteriaceae</taxon>
        <taxon>Aquamicrobium</taxon>
    </lineage>
</organism>
<dbReference type="InterPro" id="IPR036890">
    <property type="entry name" value="HATPase_C_sf"/>
</dbReference>
<dbReference type="Gene3D" id="1.20.5.1040">
    <property type="entry name" value="Sensor protein qsec"/>
    <property type="match status" value="1"/>
</dbReference>
<evidence type="ECO:0000256" key="11">
    <source>
        <dbReference type="ARBA" id="ARBA00023012"/>
    </source>
</evidence>
<evidence type="ECO:0000256" key="4">
    <source>
        <dbReference type="ARBA" id="ARBA00022553"/>
    </source>
</evidence>
<evidence type="ECO:0000256" key="6">
    <source>
        <dbReference type="ARBA" id="ARBA00022692"/>
    </source>
</evidence>
<keyword evidence="6 12" id="KW-0812">Transmembrane</keyword>
<evidence type="ECO:0000256" key="3">
    <source>
        <dbReference type="ARBA" id="ARBA00012438"/>
    </source>
</evidence>
<dbReference type="HOGENOM" id="CLU_000445_89_37_5"/>
<keyword evidence="11" id="KW-0902">Two-component regulatory system</keyword>
<dbReference type="Pfam" id="PF02518">
    <property type="entry name" value="HATPase_c"/>
    <property type="match status" value="1"/>
</dbReference>
<keyword evidence="9" id="KW-0067">ATP-binding</keyword>
<dbReference type="Pfam" id="PF08521">
    <property type="entry name" value="2CSK_N"/>
    <property type="match status" value="1"/>
</dbReference>
<keyword evidence="7" id="KW-0547">Nucleotide-binding</keyword>
<comment type="subcellular location">
    <subcellularLocation>
        <location evidence="2">Membrane</location>
        <topology evidence="2">Multi-pass membrane protein</topology>
    </subcellularLocation>
</comment>
<dbReference type="SMART" id="SM00388">
    <property type="entry name" value="HisKA"/>
    <property type="match status" value="1"/>
</dbReference>
<dbReference type="InterPro" id="IPR003661">
    <property type="entry name" value="HisK_dim/P_dom"/>
</dbReference>
<keyword evidence="5" id="KW-0808">Transferase</keyword>
<keyword evidence="12" id="KW-0472">Membrane</keyword>
<dbReference type="InterPro" id="IPR013727">
    <property type="entry name" value="2CSK_N"/>
</dbReference>
<evidence type="ECO:0000256" key="8">
    <source>
        <dbReference type="ARBA" id="ARBA00022777"/>
    </source>
</evidence>
<evidence type="ECO:0000313" key="16">
    <source>
        <dbReference type="Proteomes" id="UP000019849"/>
    </source>
</evidence>
<dbReference type="EC" id="2.7.13.3" evidence="3"/>
<evidence type="ECO:0000259" key="13">
    <source>
        <dbReference type="PROSITE" id="PS50109"/>
    </source>
</evidence>
<sequence>MKRPKSLQWRLSLWLGLGMTVLWAVAAVVTVYRLHNEMNEVFDSALEETAQRILPLAALEILGRDVDDSEQRVATLRQHDEYFTYVVRDEAGKVLLSSHNADLAVFPPFKGMGFTDTQTHRLYSDAALQGSLTITIAEPLSHRRMAAEHASLDLALPLGILVPLSLLGVWFIVRLSMAPVRTFRSQIEARDGGDLAPVKADNLPSEIEPVAHSVNRLLERLKRTLQAERTLAAKSAHELRTPVAAALAQAQRMIIEAPNDATREHARDMETALRRLSRLTEKLMQLARAEGGRLLAEKPVDVAVILRMVVSEFGEHTHSAGRVELTLPDNPVSANIDPDAFAVLARNLIENALKHGDPKEPVSVTLSAEGTLQVTNAGPAVPAETLARLSEPFERGQSEADGAGLGLAIARTIAAGTGGRLDLISPIDGRQDGFAAVFFSAKQ</sequence>
<dbReference type="GO" id="GO:0000155">
    <property type="term" value="F:phosphorelay sensor kinase activity"/>
    <property type="evidence" value="ECO:0007669"/>
    <property type="project" value="InterPro"/>
</dbReference>
<dbReference type="PANTHER" id="PTHR45436">
    <property type="entry name" value="SENSOR HISTIDINE KINASE YKOH"/>
    <property type="match status" value="1"/>
</dbReference>
<evidence type="ECO:0000256" key="5">
    <source>
        <dbReference type="ARBA" id="ARBA00022679"/>
    </source>
</evidence>
<dbReference type="InterPro" id="IPR050428">
    <property type="entry name" value="TCS_sensor_his_kinase"/>
</dbReference>
<dbReference type="Pfam" id="PF00512">
    <property type="entry name" value="HisKA"/>
    <property type="match status" value="1"/>
</dbReference>
<dbReference type="InterPro" id="IPR003660">
    <property type="entry name" value="HAMP_dom"/>
</dbReference>
<dbReference type="GO" id="GO:0005524">
    <property type="term" value="F:ATP binding"/>
    <property type="evidence" value="ECO:0007669"/>
    <property type="project" value="UniProtKB-KW"/>
</dbReference>
<evidence type="ECO:0000256" key="2">
    <source>
        <dbReference type="ARBA" id="ARBA00004141"/>
    </source>
</evidence>
<reference evidence="15 16" key="1">
    <citation type="submission" date="2014-02" db="EMBL/GenBank/DDBJ databases">
        <title>Aquamicrobium defluvii Genome sequencing.</title>
        <authorList>
            <person name="Wang X."/>
        </authorList>
    </citation>
    <scope>NUCLEOTIDE SEQUENCE [LARGE SCALE GENOMIC DNA]</scope>
    <source>
        <strain evidence="15 16">W13Z1</strain>
    </source>
</reference>
<dbReference type="RefSeq" id="WP_035022615.1">
    <property type="nucleotide sequence ID" value="NZ_KK073877.1"/>
</dbReference>
<evidence type="ECO:0000259" key="14">
    <source>
        <dbReference type="PROSITE" id="PS50885"/>
    </source>
</evidence>
<comment type="caution">
    <text evidence="15">The sequence shown here is derived from an EMBL/GenBank/DDBJ whole genome shotgun (WGS) entry which is preliminary data.</text>
</comment>
<evidence type="ECO:0000256" key="9">
    <source>
        <dbReference type="ARBA" id="ARBA00022840"/>
    </source>
</evidence>
<dbReference type="GO" id="GO:0005886">
    <property type="term" value="C:plasma membrane"/>
    <property type="evidence" value="ECO:0007669"/>
    <property type="project" value="TreeGrafter"/>
</dbReference>
<feature type="domain" description="Histidine kinase" evidence="13">
    <location>
        <begin position="234"/>
        <end position="425"/>
    </location>
</feature>
<protein>
    <recommendedName>
        <fullName evidence="3">histidine kinase</fullName>
        <ecNumber evidence="3">2.7.13.3</ecNumber>
    </recommendedName>
</protein>
<dbReference type="PATRIC" id="fig|69279.3.peg.400"/>
<dbReference type="SMART" id="SM00304">
    <property type="entry name" value="HAMP"/>
    <property type="match status" value="1"/>
</dbReference>
<dbReference type="Gene3D" id="1.10.287.130">
    <property type="match status" value="1"/>
</dbReference>
<dbReference type="Gene3D" id="3.30.565.10">
    <property type="entry name" value="Histidine kinase-like ATPase, C-terminal domain"/>
    <property type="match status" value="1"/>
</dbReference>